<protein>
    <submittedName>
        <fullName evidence="1">Uncharacterized protein</fullName>
    </submittedName>
</protein>
<dbReference type="Proteomes" id="UP000824120">
    <property type="component" value="Chromosome 8"/>
</dbReference>
<dbReference type="EMBL" id="JACXVP010000008">
    <property type="protein sequence ID" value="KAG5589794.1"/>
    <property type="molecule type" value="Genomic_DNA"/>
</dbReference>
<organism evidence="1 2">
    <name type="scientific">Solanum commersonii</name>
    <name type="common">Commerson's wild potato</name>
    <name type="synonym">Commerson's nightshade</name>
    <dbReference type="NCBI Taxonomy" id="4109"/>
    <lineage>
        <taxon>Eukaryota</taxon>
        <taxon>Viridiplantae</taxon>
        <taxon>Streptophyta</taxon>
        <taxon>Embryophyta</taxon>
        <taxon>Tracheophyta</taxon>
        <taxon>Spermatophyta</taxon>
        <taxon>Magnoliopsida</taxon>
        <taxon>eudicotyledons</taxon>
        <taxon>Gunneridae</taxon>
        <taxon>Pentapetalae</taxon>
        <taxon>asterids</taxon>
        <taxon>lamiids</taxon>
        <taxon>Solanales</taxon>
        <taxon>Solanaceae</taxon>
        <taxon>Solanoideae</taxon>
        <taxon>Solaneae</taxon>
        <taxon>Solanum</taxon>
    </lineage>
</organism>
<name>A0A9J5XPR7_SOLCO</name>
<evidence type="ECO:0000313" key="1">
    <source>
        <dbReference type="EMBL" id="KAG5589794.1"/>
    </source>
</evidence>
<sequence>MVQQQQRAQDIDKANSTWVQQNLINLGKIFGIDFQEHEEDKSGEWSRIQKLRNSRSRVHKSLKVL</sequence>
<accession>A0A9J5XPR7</accession>
<dbReference type="AlphaFoldDB" id="A0A9J5XPR7"/>
<proteinExistence type="predicted"/>
<keyword evidence="2" id="KW-1185">Reference proteome</keyword>
<evidence type="ECO:0000313" key="2">
    <source>
        <dbReference type="Proteomes" id="UP000824120"/>
    </source>
</evidence>
<reference evidence="1 2" key="1">
    <citation type="submission" date="2020-09" db="EMBL/GenBank/DDBJ databases">
        <title>De no assembly of potato wild relative species, Solanum commersonii.</title>
        <authorList>
            <person name="Cho K."/>
        </authorList>
    </citation>
    <scope>NUCLEOTIDE SEQUENCE [LARGE SCALE GENOMIC DNA]</scope>
    <source>
        <strain evidence="1">LZ3.2</strain>
        <tissue evidence="1">Leaf</tissue>
    </source>
</reference>
<gene>
    <name evidence="1" type="ORF">H5410_040308</name>
</gene>
<comment type="caution">
    <text evidence="1">The sequence shown here is derived from an EMBL/GenBank/DDBJ whole genome shotgun (WGS) entry which is preliminary data.</text>
</comment>